<keyword evidence="3" id="KW-1185">Reference proteome</keyword>
<dbReference type="EMBL" id="BAABIG010000010">
    <property type="protein sequence ID" value="GAA4788618.1"/>
    <property type="molecule type" value="Genomic_DNA"/>
</dbReference>
<sequence>MNDASTNQSMGARGTGADVQAGAMADGGRGRHRGPVTQRDGETAPQGRHRKPAQGSGTAA</sequence>
<dbReference type="RefSeq" id="WP_345617802.1">
    <property type="nucleotide sequence ID" value="NZ_BAABIG010000010.1"/>
</dbReference>
<feature type="region of interest" description="Disordered" evidence="1">
    <location>
        <begin position="1"/>
        <end position="60"/>
    </location>
</feature>
<protein>
    <submittedName>
        <fullName evidence="2">Uncharacterized protein</fullName>
    </submittedName>
</protein>
<comment type="caution">
    <text evidence="2">The sequence shown here is derived from an EMBL/GenBank/DDBJ whole genome shotgun (WGS) entry which is preliminary data.</text>
</comment>
<organism evidence="2 3">
    <name type="scientific">Streptomyces ziwulingensis</name>
    <dbReference type="NCBI Taxonomy" id="1045501"/>
    <lineage>
        <taxon>Bacteria</taxon>
        <taxon>Bacillati</taxon>
        <taxon>Actinomycetota</taxon>
        <taxon>Actinomycetes</taxon>
        <taxon>Kitasatosporales</taxon>
        <taxon>Streptomycetaceae</taxon>
        <taxon>Streptomyces</taxon>
    </lineage>
</organism>
<reference evidence="3" key="1">
    <citation type="journal article" date="2019" name="Int. J. Syst. Evol. Microbiol.">
        <title>The Global Catalogue of Microorganisms (GCM) 10K type strain sequencing project: providing services to taxonomists for standard genome sequencing and annotation.</title>
        <authorList>
            <consortium name="The Broad Institute Genomics Platform"/>
            <consortium name="The Broad Institute Genome Sequencing Center for Infectious Disease"/>
            <person name="Wu L."/>
            <person name="Ma J."/>
        </authorList>
    </citation>
    <scope>NUCLEOTIDE SEQUENCE [LARGE SCALE GENOMIC DNA]</scope>
    <source>
        <strain evidence="3">JCM 18081</strain>
    </source>
</reference>
<proteinExistence type="predicted"/>
<feature type="compositionally biased region" description="Polar residues" evidence="1">
    <location>
        <begin position="1"/>
        <end position="10"/>
    </location>
</feature>
<evidence type="ECO:0000313" key="2">
    <source>
        <dbReference type="EMBL" id="GAA4788618.1"/>
    </source>
</evidence>
<dbReference type="Proteomes" id="UP001501265">
    <property type="component" value="Unassembled WGS sequence"/>
</dbReference>
<accession>A0ABP9B361</accession>
<name>A0ABP9B361_9ACTN</name>
<evidence type="ECO:0000256" key="1">
    <source>
        <dbReference type="SAM" id="MobiDB-lite"/>
    </source>
</evidence>
<gene>
    <name evidence="2" type="ORF">GCM10023220_11540</name>
</gene>
<evidence type="ECO:0000313" key="3">
    <source>
        <dbReference type="Proteomes" id="UP001501265"/>
    </source>
</evidence>